<dbReference type="CDD" id="cd17546">
    <property type="entry name" value="REC_hyHK_CKI1_RcsC-like"/>
    <property type="match status" value="2"/>
</dbReference>
<dbReference type="SUPFAM" id="SSF55874">
    <property type="entry name" value="ATPase domain of HSP90 chaperone/DNA topoisomerase II/histidine kinase"/>
    <property type="match status" value="1"/>
</dbReference>
<feature type="transmembrane region" description="Helical" evidence="10">
    <location>
        <begin position="323"/>
        <end position="346"/>
    </location>
</feature>
<dbReference type="SMART" id="SM00388">
    <property type="entry name" value="HisKA"/>
    <property type="match status" value="1"/>
</dbReference>
<dbReference type="GO" id="GO:0071474">
    <property type="term" value="P:cellular hyperosmotic response"/>
    <property type="evidence" value="ECO:0007669"/>
    <property type="project" value="TreeGrafter"/>
</dbReference>
<dbReference type="AlphaFoldDB" id="A0A1H6P6M7"/>
<evidence type="ECO:0000313" key="16">
    <source>
        <dbReference type="Proteomes" id="UP000182272"/>
    </source>
</evidence>
<dbReference type="InterPro" id="IPR001789">
    <property type="entry name" value="Sig_transdc_resp-reg_receiver"/>
</dbReference>
<dbReference type="GO" id="GO:0000155">
    <property type="term" value="F:phosphorelay sensor kinase activity"/>
    <property type="evidence" value="ECO:0007669"/>
    <property type="project" value="InterPro"/>
</dbReference>
<evidence type="ECO:0000313" key="15">
    <source>
        <dbReference type="EMBL" id="SEI25135.1"/>
    </source>
</evidence>
<keyword evidence="10" id="KW-1133">Transmembrane helix</keyword>
<keyword evidence="11" id="KW-0732">Signal</keyword>
<dbReference type="Pfam" id="PF02518">
    <property type="entry name" value="HATPase_c"/>
    <property type="match status" value="1"/>
</dbReference>
<keyword evidence="17" id="KW-1185">Reference proteome</keyword>
<dbReference type="EC" id="2.7.13.3" evidence="2"/>
<dbReference type="SUPFAM" id="SSF52172">
    <property type="entry name" value="CheY-like"/>
    <property type="match status" value="2"/>
</dbReference>
<sequence>MRWLRIAISFTVSLLTLLCLATAAQASQGSGWAVLLDDQADLQLSDIRSSRYINQFSPIELDRLTAAPPDGALWLRFRLQPGKHEQILRIFAPDLARLDLYTFDGDTLIDQVRSGNDLPKTERPLPSSDFMLPLTQSPKPLDIYLRLVSKHELRPHITLESAVMSAADRGQNLLYGLLFGCLSMLILHNLTRFAYTRSRSSLWLASCEFLLLVSALFLLNVIGPWLPDWQGAQTAGAYLALLLTAPCGLMFTYSFFSPLGPHPLNKLLLGDILVICLGGLLLLFVDTLPLNVMTYGLVGLASLSILLVSTYHWQKGYRPARLFVVAMVIFNIGTLVILPALLGLTLVAPEGLIVALLIFISVSGLLMSIALGERRRSITEDQFSLSRDLAASNAEIAAKAEFLAKISHEIRTPMNGVLGMTELLLGTPLSVKQRDYVQTIHSAGNELLTLINEILDISKLESGQIELDDVQFDLNALIEDCLSIFRAKAEQQNVELISFIQPQVPRVISGDPTRLRQTLLSLLENAMKKTDEGEILIVVALDERNGQPRLRIAVQDSGVPMDDEERDALLHTELQSKNFLAASRLGGHLGLVIARQLVLLMRGEFGIKSGANQGSTLWLTLPLDPLHLEHPTSDLDGPLKGARVLVVDDNDTCRKVLVQQCSAWGLNVSAVPSGKEALALLRTKAHLRDYFDVVLLDQNMPGMTGMQLAAKIKEDPSLNHDILLIMLTGISNAPSKIIARNAGVKRILAKPVAGYTLKTTLADELSQRGKSQAIATPLSVPTVPSVKVPSDFRILVAEDNSISTKVIRGMLGKLNLQPDTASNGEEALRAMKAQRYDLVLMDCEMPILDGFSATQQLRAWEVGNQRVRTPVVALTAHILSEHKERARQAGMDGHMAKPVELSQLRELVEHWVAQRDLQQVQEQTTS</sequence>
<evidence type="ECO:0000256" key="9">
    <source>
        <dbReference type="PROSITE-ProRule" id="PRU00169"/>
    </source>
</evidence>
<dbReference type="InterPro" id="IPR036097">
    <property type="entry name" value="HisK_dim/P_sf"/>
</dbReference>
<dbReference type="SMART" id="SM00387">
    <property type="entry name" value="HATPase_c"/>
    <property type="match status" value="1"/>
</dbReference>
<dbReference type="Pfam" id="PF07695">
    <property type="entry name" value="7TMR-DISM_7TM"/>
    <property type="match status" value="1"/>
</dbReference>
<keyword evidence="3 9" id="KW-0597">Phosphoprotein</keyword>
<feature type="transmembrane region" description="Helical" evidence="10">
    <location>
        <begin position="268"/>
        <end position="286"/>
    </location>
</feature>
<reference evidence="17" key="1">
    <citation type="submission" date="2016-10" db="EMBL/GenBank/DDBJ databases">
        <authorList>
            <person name="Varghese N."/>
            <person name="Submissions S."/>
        </authorList>
    </citation>
    <scope>NUCLEOTIDE SEQUENCE [LARGE SCALE GENOMIC DNA]</scope>
    <source>
        <strain evidence="17">ATCC 23835</strain>
    </source>
</reference>
<dbReference type="SMART" id="SM00448">
    <property type="entry name" value="REC"/>
    <property type="match status" value="2"/>
</dbReference>
<feature type="domain" description="Response regulatory" evidence="13">
    <location>
        <begin position="793"/>
        <end position="912"/>
    </location>
</feature>
<feature type="modified residue" description="4-aspartylphosphate" evidence="9">
    <location>
        <position position="697"/>
    </location>
</feature>
<dbReference type="SUPFAM" id="SSF47384">
    <property type="entry name" value="Homodimeric domain of signal transducing histidine kinase"/>
    <property type="match status" value="1"/>
</dbReference>
<dbReference type="InterPro" id="IPR036890">
    <property type="entry name" value="HATPase_C_sf"/>
</dbReference>
<dbReference type="PANTHER" id="PTHR45339:SF1">
    <property type="entry name" value="HYBRID SIGNAL TRANSDUCTION HISTIDINE KINASE J"/>
    <property type="match status" value="1"/>
</dbReference>
<dbReference type="Gene3D" id="2.60.40.2380">
    <property type="match status" value="1"/>
</dbReference>
<keyword evidence="8" id="KW-0902">Two-component regulatory system</keyword>
<accession>A0A1H6P6M7</accession>
<dbReference type="InterPro" id="IPR005467">
    <property type="entry name" value="His_kinase_dom"/>
</dbReference>
<dbReference type="Pfam" id="PF00512">
    <property type="entry name" value="HisKA"/>
    <property type="match status" value="1"/>
</dbReference>
<feature type="transmembrane region" description="Helical" evidence="10">
    <location>
        <begin position="352"/>
        <end position="372"/>
    </location>
</feature>
<evidence type="ECO:0000256" key="11">
    <source>
        <dbReference type="SAM" id="SignalP"/>
    </source>
</evidence>
<dbReference type="Gene3D" id="3.30.565.10">
    <property type="entry name" value="Histidine kinase-like ATPase, C-terminal domain"/>
    <property type="match status" value="1"/>
</dbReference>
<evidence type="ECO:0000313" key="14">
    <source>
        <dbReference type="EMBL" id="SDS20470.1"/>
    </source>
</evidence>
<dbReference type="CDD" id="cd00082">
    <property type="entry name" value="HisKA"/>
    <property type="match status" value="1"/>
</dbReference>
<feature type="signal peptide" evidence="11">
    <location>
        <begin position="1"/>
        <end position="26"/>
    </location>
</feature>
<keyword evidence="4" id="KW-0808">Transferase</keyword>
<organism evidence="15 16">
    <name type="scientific">Pseudomonas asplenii</name>
    <dbReference type="NCBI Taxonomy" id="53407"/>
    <lineage>
        <taxon>Bacteria</taxon>
        <taxon>Pseudomonadati</taxon>
        <taxon>Pseudomonadota</taxon>
        <taxon>Gammaproteobacteria</taxon>
        <taxon>Pseudomonadales</taxon>
        <taxon>Pseudomonadaceae</taxon>
        <taxon>Pseudomonas</taxon>
    </lineage>
</organism>
<accession>A0A1H1QAP0</accession>
<keyword evidence="7" id="KW-0067">ATP-binding</keyword>
<dbReference type="PROSITE" id="PS50109">
    <property type="entry name" value="HIS_KIN"/>
    <property type="match status" value="1"/>
</dbReference>
<evidence type="ECO:0000256" key="4">
    <source>
        <dbReference type="ARBA" id="ARBA00022679"/>
    </source>
</evidence>
<feature type="domain" description="Histidine kinase" evidence="12">
    <location>
        <begin position="405"/>
        <end position="625"/>
    </location>
</feature>
<dbReference type="PROSITE" id="PS50110">
    <property type="entry name" value="RESPONSE_REGULATORY"/>
    <property type="match status" value="2"/>
</dbReference>
<reference evidence="15 16" key="2">
    <citation type="submission" date="2016-10" db="EMBL/GenBank/DDBJ databases">
        <authorList>
            <person name="de Groot N.N."/>
        </authorList>
    </citation>
    <scope>NUCLEOTIDE SEQUENCE [LARGE SCALE GENOMIC DNA]</scope>
    <source>
        <strain evidence="14">ATCC 23835</strain>
        <strain evidence="15 16">LMG 2158</strain>
    </source>
</reference>
<keyword evidence="6 15" id="KW-0418">Kinase</keyword>
<dbReference type="InterPro" id="IPR011006">
    <property type="entry name" value="CheY-like_superfamily"/>
</dbReference>
<dbReference type="EMBL" id="LT629777">
    <property type="protein sequence ID" value="SDS20470.1"/>
    <property type="molecule type" value="Genomic_DNA"/>
</dbReference>
<evidence type="ECO:0000256" key="8">
    <source>
        <dbReference type="ARBA" id="ARBA00023012"/>
    </source>
</evidence>
<dbReference type="InterPro" id="IPR003594">
    <property type="entry name" value="HATPase_dom"/>
</dbReference>
<proteinExistence type="predicted"/>
<evidence type="ECO:0000256" key="7">
    <source>
        <dbReference type="ARBA" id="ARBA00022840"/>
    </source>
</evidence>
<dbReference type="Proteomes" id="UP000199524">
    <property type="component" value="Chromosome I"/>
</dbReference>
<protein>
    <recommendedName>
        <fullName evidence="2">histidine kinase</fullName>
        <ecNumber evidence="2">2.7.13.3</ecNumber>
    </recommendedName>
</protein>
<name>A0A1H6P6M7_9PSED</name>
<keyword evidence="10" id="KW-0812">Transmembrane</keyword>
<dbReference type="OrthoDB" id="9797243at2"/>
<evidence type="ECO:0000256" key="2">
    <source>
        <dbReference type="ARBA" id="ARBA00012438"/>
    </source>
</evidence>
<comment type="catalytic activity">
    <reaction evidence="1">
        <text>ATP + protein L-histidine = ADP + protein N-phospho-L-histidine.</text>
        <dbReference type="EC" id="2.7.13.3"/>
    </reaction>
</comment>
<keyword evidence="5" id="KW-0547">Nucleotide-binding</keyword>
<dbReference type="InterPro" id="IPR011622">
    <property type="entry name" value="7TMR_DISM_rcpt_extracell_dom2"/>
</dbReference>
<evidence type="ECO:0000259" key="12">
    <source>
        <dbReference type="PROSITE" id="PS50109"/>
    </source>
</evidence>
<keyword evidence="10" id="KW-0472">Membrane</keyword>
<dbReference type="Pfam" id="PF00072">
    <property type="entry name" value="Response_reg"/>
    <property type="match status" value="2"/>
</dbReference>
<dbReference type="EMBL" id="LT629972">
    <property type="protein sequence ID" value="SEI25135.1"/>
    <property type="molecule type" value="Genomic_DNA"/>
</dbReference>
<dbReference type="PANTHER" id="PTHR45339">
    <property type="entry name" value="HYBRID SIGNAL TRANSDUCTION HISTIDINE KINASE J"/>
    <property type="match status" value="1"/>
</dbReference>
<evidence type="ECO:0000256" key="3">
    <source>
        <dbReference type="ARBA" id="ARBA00022553"/>
    </source>
</evidence>
<feature type="domain" description="Response regulatory" evidence="13">
    <location>
        <begin position="643"/>
        <end position="765"/>
    </location>
</feature>
<feature type="transmembrane region" description="Helical" evidence="10">
    <location>
        <begin position="235"/>
        <end position="256"/>
    </location>
</feature>
<dbReference type="GO" id="GO:0005524">
    <property type="term" value="F:ATP binding"/>
    <property type="evidence" value="ECO:0007669"/>
    <property type="project" value="UniProtKB-KW"/>
</dbReference>
<gene>
    <name evidence="15" type="ORF">SAMN05216581_5773</name>
    <name evidence="14" type="ORF">SAMN05216598_0850</name>
</gene>
<evidence type="ECO:0000313" key="17">
    <source>
        <dbReference type="Proteomes" id="UP000199524"/>
    </source>
</evidence>
<dbReference type="Gene3D" id="3.40.50.2300">
    <property type="match status" value="2"/>
</dbReference>
<feature type="transmembrane region" description="Helical" evidence="10">
    <location>
        <begin position="292"/>
        <end position="311"/>
    </location>
</feature>
<evidence type="ECO:0000256" key="1">
    <source>
        <dbReference type="ARBA" id="ARBA00000085"/>
    </source>
</evidence>
<evidence type="ECO:0000256" key="10">
    <source>
        <dbReference type="SAM" id="Phobius"/>
    </source>
</evidence>
<evidence type="ECO:0000256" key="6">
    <source>
        <dbReference type="ARBA" id="ARBA00022777"/>
    </source>
</evidence>
<evidence type="ECO:0000259" key="13">
    <source>
        <dbReference type="PROSITE" id="PS50110"/>
    </source>
</evidence>
<dbReference type="RefSeq" id="WP_010444371.1">
    <property type="nucleotide sequence ID" value="NZ_CP087202.1"/>
</dbReference>
<feature type="transmembrane region" description="Helical" evidence="10">
    <location>
        <begin position="173"/>
        <end position="190"/>
    </location>
</feature>
<dbReference type="InterPro" id="IPR011623">
    <property type="entry name" value="7TMR_DISM_rcpt_extracell_dom1"/>
</dbReference>
<dbReference type="InterPro" id="IPR003661">
    <property type="entry name" value="HisK_dim/P_dom"/>
</dbReference>
<dbReference type="Proteomes" id="UP000182272">
    <property type="component" value="Chromosome I"/>
</dbReference>
<dbReference type="Gene3D" id="1.10.287.130">
    <property type="match status" value="1"/>
</dbReference>
<feature type="modified residue" description="4-aspartylphosphate" evidence="9">
    <location>
        <position position="842"/>
    </location>
</feature>
<feature type="chain" id="PRO_5009299231" description="histidine kinase" evidence="11">
    <location>
        <begin position="27"/>
        <end position="926"/>
    </location>
</feature>
<dbReference type="GeneID" id="300205882"/>
<feature type="transmembrane region" description="Helical" evidence="10">
    <location>
        <begin position="202"/>
        <end position="223"/>
    </location>
</feature>
<dbReference type="Pfam" id="PF07696">
    <property type="entry name" value="7TMR-DISMED2"/>
    <property type="match status" value="1"/>
</dbReference>
<dbReference type="FunFam" id="1.10.287.130:FF:000002">
    <property type="entry name" value="Two-component osmosensing histidine kinase"/>
    <property type="match status" value="1"/>
</dbReference>
<evidence type="ECO:0000256" key="5">
    <source>
        <dbReference type="ARBA" id="ARBA00022741"/>
    </source>
</evidence>